<comment type="caution">
    <text evidence="1">The sequence shown here is derived from an EMBL/GenBank/DDBJ whole genome shotgun (WGS) entry which is preliminary data.</text>
</comment>
<name>A0AAD7F4X6_9AGAR</name>
<keyword evidence="2" id="KW-1185">Reference proteome</keyword>
<reference evidence="1" key="1">
    <citation type="submission" date="2023-03" db="EMBL/GenBank/DDBJ databases">
        <title>Massive genome expansion in bonnet fungi (Mycena s.s.) driven by repeated elements and novel gene families across ecological guilds.</title>
        <authorList>
            <consortium name="Lawrence Berkeley National Laboratory"/>
            <person name="Harder C.B."/>
            <person name="Miyauchi S."/>
            <person name="Viragh M."/>
            <person name="Kuo A."/>
            <person name="Thoen E."/>
            <person name="Andreopoulos B."/>
            <person name="Lu D."/>
            <person name="Skrede I."/>
            <person name="Drula E."/>
            <person name="Henrissat B."/>
            <person name="Morin E."/>
            <person name="Kohler A."/>
            <person name="Barry K."/>
            <person name="LaButti K."/>
            <person name="Morin E."/>
            <person name="Salamov A."/>
            <person name="Lipzen A."/>
            <person name="Mereny Z."/>
            <person name="Hegedus B."/>
            <person name="Baldrian P."/>
            <person name="Stursova M."/>
            <person name="Weitz H."/>
            <person name="Taylor A."/>
            <person name="Grigoriev I.V."/>
            <person name="Nagy L.G."/>
            <person name="Martin F."/>
            <person name="Kauserud H."/>
        </authorList>
    </citation>
    <scope>NUCLEOTIDE SEQUENCE</scope>
    <source>
        <strain evidence="1">CBHHK002</strain>
    </source>
</reference>
<accession>A0AAD7F4X6</accession>
<dbReference type="Proteomes" id="UP001218218">
    <property type="component" value="Unassembled WGS sequence"/>
</dbReference>
<organism evidence="1 2">
    <name type="scientific">Mycena albidolilacea</name>
    <dbReference type="NCBI Taxonomy" id="1033008"/>
    <lineage>
        <taxon>Eukaryota</taxon>
        <taxon>Fungi</taxon>
        <taxon>Dikarya</taxon>
        <taxon>Basidiomycota</taxon>
        <taxon>Agaricomycotina</taxon>
        <taxon>Agaricomycetes</taxon>
        <taxon>Agaricomycetidae</taxon>
        <taxon>Agaricales</taxon>
        <taxon>Marasmiineae</taxon>
        <taxon>Mycenaceae</taxon>
        <taxon>Mycena</taxon>
    </lineage>
</organism>
<sequence length="253" mass="27759">MFTSVPKHDLVSTVVGAVEAALRKQLVFRRTISPTKRTTFALDLALIALGCRCAWLVDVAVAQDAEEVYADLLQILCQDHEVFDKVRHIRCSEQSFFVNMEQCQQTSASATEVCFVLLRQDPQLLPHPPPAILATLRTLAATSALPPDLESRTAIPLAGVLLGYAAAYVPDTDGAFLANASLDVFACRVRTPTWDHAFLKFSCPAVLAAAHPERLAPTRIIGSLKTRFEPRLKELGLTLIVEHSTEIMDRVAL</sequence>
<dbReference type="EMBL" id="JARIHO010000002">
    <property type="protein sequence ID" value="KAJ7366903.1"/>
    <property type="molecule type" value="Genomic_DNA"/>
</dbReference>
<evidence type="ECO:0000313" key="1">
    <source>
        <dbReference type="EMBL" id="KAJ7366903.1"/>
    </source>
</evidence>
<evidence type="ECO:0000313" key="2">
    <source>
        <dbReference type="Proteomes" id="UP001218218"/>
    </source>
</evidence>
<protein>
    <submittedName>
        <fullName evidence="1">Uncharacterized protein</fullName>
    </submittedName>
</protein>
<gene>
    <name evidence="1" type="ORF">DFH08DRAFT_179144</name>
</gene>
<proteinExistence type="predicted"/>
<dbReference type="AlphaFoldDB" id="A0AAD7F4X6"/>